<dbReference type="GO" id="GO:0005829">
    <property type="term" value="C:cytosol"/>
    <property type="evidence" value="ECO:0007669"/>
    <property type="project" value="TreeGrafter"/>
</dbReference>
<feature type="chain" id="PRO_5028899224" evidence="4">
    <location>
        <begin position="25"/>
        <end position="228"/>
    </location>
</feature>
<accession>A0A7G9GR03</accession>
<reference evidence="5 6" key="1">
    <citation type="submission" date="2020-08" db="EMBL/GenBank/DDBJ databases">
        <authorList>
            <person name="Liu C."/>
            <person name="Sun Q."/>
        </authorList>
    </citation>
    <scope>NUCLEOTIDE SEQUENCE [LARGE SCALE GENOMIC DNA]</scope>
    <source>
        <strain evidence="5 6">NSJ-61</strain>
    </source>
</reference>
<dbReference type="GO" id="GO:0004331">
    <property type="term" value="F:fructose-2,6-bisphosphate 2-phosphatase activity"/>
    <property type="evidence" value="ECO:0007669"/>
    <property type="project" value="TreeGrafter"/>
</dbReference>
<name>A0A7G9GR03_9FIRM</name>
<dbReference type="PANTHER" id="PTHR46517">
    <property type="entry name" value="FRUCTOSE-2,6-BISPHOSPHATASE TIGAR"/>
    <property type="match status" value="1"/>
</dbReference>
<keyword evidence="6" id="KW-1185">Reference proteome</keyword>
<feature type="binding site" evidence="3">
    <location>
        <position position="89"/>
    </location>
    <ligand>
        <name>substrate</name>
    </ligand>
</feature>
<dbReference type="RefSeq" id="WP_117454367.1">
    <property type="nucleotide sequence ID" value="NZ_CP060636.1"/>
</dbReference>
<dbReference type="Gene3D" id="3.40.50.1240">
    <property type="entry name" value="Phosphoglycerate mutase-like"/>
    <property type="match status" value="1"/>
</dbReference>
<dbReference type="SUPFAM" id="SSF53254">
    <property type="entry name" value="Phosphoglycerate mutase-like"/>
    <property type="match status" value="1"/>
</dbReference>
<dbReference type="PROSITE" id="PS51257">
    <property type="entry name" value="PROKAR_LIPOPROTEIN"/>
    <property type="match status" value="1"/>
</dbReference>
<evidence type="ECO:0000313" key="6">
    <source>
        <dbReference type="Proteomes" id="UP000515856"/>
    </source>
</evidence>
<dbReference type="GO" id="GO:0045820">
    <property type="term" value="P:negative regulation of glycolytic process"/>
    <property type="evidence" value="ECO:0007669"/>
    <property type="project" value="TreeGrafter"/>
</dbReference>
<feature type="active site" description="Proton donor/acceptor" evidence="2">
    <location>
        <position position="113"/>
    </location>
</feature>
<dbReference type="CDD" id="cd07067">
    <property type="entry name" value="HP_PGM_like"/>
    <property type="match status" value="1"/>
</dbReference>
<feature type="binding site" evidence="3">
    <location>
        <begin position="39"/>
        <end position="46"/>
    </location>
    <ligand>
        <name>substrate</name>
    </ligand>
</feature>
<evidence type="ECO:0000256" key="1">
    <source>
        <dbReference type="ARBA" id="ARBA00022801"/>
    </source>
</evidence>
<feature type="signal peptide" evidence="4">
    <location>
        <begin position="1"/>
        <end position="24"/>
    </location>
</feature>
<dbReference type="InterPro" id="IPR029033">
    <property type="entry name" value="His_PPase_superfam"/>
</dbReference>
<dbReference type="Pfam" id="PF00300">
    <property type="entry name" value="His_Phos_1"/>
    <property type="match status" value="1"/>
</dbReference>
<dbReference type="InterPro" id="IPR013078">
    <property type="entry name" value="His_Pase_superF_clade-1"/>
</dbReference>
<feature type="active site" description="Tele-phosphohistidine intermediate" evidence="2">
    <location>
        <position position="40"/>
    </location>
</feature>
<keyword evidence="4" id="KW-0732">Signal</keyword>
<sequence>MRKHKILMSGLACAIAFTTLFGCASNKPKDDKVTLYITRHGETLFNETGKAQGWCDSPLTEKGEDMAARLGEGLKDIEFSNAYTSTSERAVDTAKIILNDRNVPMHYDKGLKEMNFGTLEGEPGEKLWGDDIDLRFEEGWKKEGGEDFYILGERAKKVLDEIVADDTNKGNNVLVSTHGMTILGILYTIDPAVADSLENGLDNCSITKITYENGQYHIDEVNETSYMK</sequence>
<dbReference type="InterPro" id="IPR001345">
    <property type="entry name" value="PG/BPGM_mutase_AS"/>
</dbReference>
<gene>
    <name evidence="5" type="ORF">H9Q80_04590</name>
</gene>
<proteinExistence type="predicted"/>
<dbReference type="KEGG" id="ehn:H9Q80_04590"/>
<organism evidence="5 6">
    <name type="scientific">[Eubacterium] hominis</name>
    <dbReference type="NCBI Taxonomy" id="2764325"/>
    <lineage>
        <taxon>Bacteria</taxon>
        <taxon>Bacillati</taxon>
        <taxon>Bacillota</taxon>
        <taxon>Erysipelotrichia</taxon>
        <taxon>Erysipelotrichales</taxon>
        <taxon>Erysipelotrichaceae</taxon>
        <taxon>Amedibacillus</taxon>
    </lineage>
</organism>
<dbReference type="PANTHER" id="PTHR46517:SF1">
    <property type="entry name" value="FRUCTOSE-2,6-BISPHOSPHATASE TIGAR"/>
    <property type="match status" value="1"/>
</dbReference>
<dbReference type="GO" id="GO:0043456">
    <property type="term" value="P:regulation of pentose-phosphate shunt"/>
    <property type="evidence" value="ECO:0007669"/>
    <property type="project" value="TreeGrafter"/>
</dbReference>
<evidence type="ECO:0000313" key="5">
    <source>
        <dbReference type="EMBL" id="QNM13235.1"/>
    </source>
</evidence>
<evidence type="ECO:0000256" key="4">
    <source>
        <dbReference type="SAM" id="SignalP"/>
    </source>
</evidence>
<keyword evidence="1" id="KW-0378">Hydrolase</keyword>
<protein>
    <submittedName>
        <fullName evidence="5">Histidine phosphatase family protein</fullName>
    </submittedName>
</protein>
<evidence type="ECO:0000256" key="2">
    <source>
        <dbReference type="PIRSR" id="PIRSR613078-1"/>
    </source>
</evidence>
<dbReference type="Proteomes" id="UP000515856">
    <property type="component" value="Chromosome"/>
</dbReference>
<dbReference type="SMART" id="SM00855">
    <property type="entry name" value="PGAM"/>
    <property type="match status" value="1"/>
</dbReference>
<dbReference type="AlphaFoldDB" id="A0A7G9GR03"/>
<dbReference type="PROSITE" id="PS00175">
    <property type="entry name" value="PG_MUTASE"/>
    <property type="match status" value="1"/>
</dbReference>
<evidence type="ECO:0000256" key="3">
    <source>
        <dbReference type="PIRSR" id="PIRSR613078-2"/>
    </source>
</evidence>
<dbReference type="EMBL" id="CP060636">
    <property type="protein sequence ID" value="QNM13235.1"/>
    <property type="molecule type" value="Genomic_DNA"/>
</dbReference>
<dbReference type="InterPro" id="IPR051695">
    <property type="entry name" value="Phosphoglycerate_Mutase"/>
</dbReference>